<dbReference type="Proteomes" id="UP000184300">
    <property type="component" value="Unassembled WGS sequence"/>
</dbReference>
<organism evidence="1 2">
    <name type="scientific">Aspergillus glaucus CBS 516.65</name>
    <dbReference type="NCBI Taxonomy" id="1160497"/>
    <lineage>
        <taxon>Eukaryota</taxon>
        <taxon>Fungi</taxon>
        <taxon>Dikarya</taxon>
        <taxon>Ascomycota</taxon>
        <taxon>Pezizomycotina</taxon>
        <taxon>Eurotiomycetes</taxon>
        <taxon>Eurotiomycetidae</taxon>
        <taxon>Eurotiales</taxon>
        <taxon>Aspergillaceae</taxon>
        <taxon>Aspergillus</taxon>
        <taxon>Aspergillus subgen. Aspergillus</taxon>
    </lineage>
</organism>
<sequence>MSFIPTHDAICCQRCGLWLHKKELSTVQHLRILQGRGTYCNKLQKGSLHVVNAAKRAIQKFAVLRIGLHASLHDLNRRTKPKKQNARGSSDMIWKSPAQMSISRWCLQGMTKIVGLQSPKRFEMSDLSLPYKFEFPDLKSLCIDTITEILENRLPGTRSNEYHQFIDEHQGVHEITESLLELVSSEIRGLEGREVSRTTLDVVRQKQFHDKLWDQPMGYASVVTDGRLPAWWRMLWLARKVFGEDDDIDKIQILGGSLTRGLLMVLHALPRRNVGEQVKPLSRRPHHSEGLGVKRVRVHESFDSENFKKMKEMLQDCVQKREEAIAERLSSLPIDIPESVKLCSIGKGQPQMTTTIGSFLQLGDEEAKSVTEMQSWLAHRQSEAMVLNQELLSSEDNKYNLMSMSSCEARVEDLAPLMDNAITTGFLDSAIDPAPSLGDTLSNRIS</sequence>
<gene>
    <name evidence="1" type="ORF">ASPGLDRAFT_55365</name>
</gene>
<name>A0A1L9VW43_ASPGL</name>
<dbReference type="RefSeq" id="XP_022404814.1">
    <property type="nucleotide sequence ID" value="XM_022548133.1"/>
</dbReference>
<dbReference type="OrthoDB" id="4369670at2759"/>
<dbReference type="GeneID" id="34464394"/>
<keyword evidence="2" id="KW-1185">Reference proteome</keyword>
<reference evidence="2" key="1">
    <citation type="journal article" date="2017" name="Genome Biol.">
        <title>Comparative genomics reveals high biological diversity and specific adaptations in the industrially and medically important fungal genus Aspergillus.</title>
        <authorList>
            <person name="de Vries R.P."/>
            <person name="Riley R."/>
            <person name="Wiebenga A."/>
            <person name="Aguilar-Osorio G."/>
            <person name="Amillis S."/>
            <person name="Uchima C.A."/>
            <person name="Anderluh G."/>
            <person name="Asadollahi M."/>
            <person name="Askin M."/>
            <person name="Barry K."/>
            <person name="Battaglia E."/>
            <person name="Bayram O."/>
            <person name="Benocci T."/>
            <person name="Braus-Stromeyer S.A."/>
            <person name="Caldana C."/>
            <person name="Canovas D."/>
            <person name="Cerqueira G.C."/>
            <person name="Chen F."/>
            <person name="Chen W."/>
            <person name="Choi C."/>
            <person name="Clum A."/>
            <person name="Dos Santos R.A."/>
            <person name="Damasio A.R."/>
            <person name="Diallinas G."/>
            <person name="Emri T."/>
            <person name="Fekete E."/>
            <person name="Flipphi M."/>
            <person name="Freyberg S."/>
            <person name="Gallo A."/>
            <person name="Gournas C."/>
            <person name="Habgood R."/>
            <person name="Hainaut M."/>
            <person name="Harispe M.L."/>
            <person name="Henrissat B."/>
            <person name="Hilden K.S."/>
            <person name="Hope R."/>
            <person name="Hossain A."/>
            <person name="Karabika E."/>
            <person name="Karaffa L."/>
            <person name="Karanyi Z."/>
            <person name="Krasevec N."/>
            <person name="Kuo A."/>
            <person name="Kusch H."/>
            <person name="LaButti K."/>
            <person name="Lagendijk E.L."/>
            <person name="Lapidus A."/>
            <person name="Levasseur A."/>
            <person name="Lindquist E."/>
            <person name="Lipzen A."/>
            <person name="Logrieco A.F."/>
            <person name="MacCabe A."/>
            <person name="Maekelae M.R."/>
            <person name="Malavazi I."/>
            <person name="Melin P."/>
            <person name="Meyer V."/>
            <person name="Mielnichuk N."/>
            <person name="Miskei M."/>
            <person name="Molnar A.P."/>
            <person name="Mule G."/>
            <person name="Ngan C.Y."/>
            <person name="Orejas M."/>
            <person name="Orosz E."/>
            <person name="Ouedraogo J.P."/>
            <person name="Overkamp K.M."/>
            <person name="Park H.-S."/>
            <person name="Perrone G."/>
            <person name="Piumi F."/>
            <person name="Punt P.J."/>
            <person name="Ram A.F."/>
            <person name="Ramon A."/>
            <person name="Rauscher S."/>
            <person name="Record E."/>
            <person name="Riano-Pachon D.M."/>
            <person name="Robert V."/>
            <person name="Roehrig J."/>
            <person name="Ruller R."/>
            <person name="Salamov A."/>
            <person name="Salih N.S."/>
            <person name="Samson R.A."/>
            <person name="Sandor E."/>
            <person name="Sanguinetti M."/>
            <person name="Schuetze T."/>
            <person name="Sepcic K."/>
            <person name="Shelest E."/>
            <person name="Sherlock G."/>
            <person name="Sophianopoulou V."/>
            <person name="Squina F.M."/>
            <person name="Sun H."/>
            <person name="Susca A."/>
            <person name="Todd R.B."/>
            <person name="Tsang A."/>
            <person name="Unkles S.E."/>
            <person name="van de Wiele N."/>
            <person name="van Rossen-Uffink D."/>
            <person name="Oliveira J.V."/>
            <person name="Vesth T.C."/>
            <person name="Visser J."/>
            <person name="Yu J.-H."/>
            <person name="Zhou M."/>
            <person name="Andersen M.R."/>
            <person name="Archer D.B."/>
            <person name="Baker S.E."/>
            <person name="Benoit I."/>
            <person name="Brakhage A.A."/>
            <person name="Braus G.H."/>
            <person name="Fischer R."/>
            <person name="Frisvad J.C."/>
            <person name="Goldman G.H."/>
            <person name="Houbraken J."/>
            <person name="Oakley B."/>
            <person name="Pocsi I."/>
            <person name="Scazzocchio C."/>
            <person name="Seiboth B."/>
            <person name="vanKuyk P.A."/>
            <person name="Wortman J."/>
            <person name="Dyer P.S."/>
            <person name="Grigoriev I.V."/>
        </authorList>
    </citation>
    <scope>NUCLEOTIDE SEQUENCE [LARGE SCALE GENOMIC DNA]</scope>
    <source>
        <strain evidence="2">CBS 516.65</strain>
    </source>
</reference>
<evidence type="ECO:0000313" key="1">
    <source>
        <dbReference type="EMBL" id="OJJ88131.1"/>
    </source>
</evidence>
<accession>A0A1L9VW43</accession>
<proteinExistence type="predicted"/>
<dbReference type="AlphaFoldDB" id="A0A1L9VW43"/>
<dbReference type="EMBL" id="KV878890">
    <property type="protein sequence ID" value="OJJ88131.1"/>
    <property type="molecule type" value="Genomic_DNA"/>
</dbReference>
<dbReference type="STRING" id="1160497.A0A1L9VW43"/>
<evidence type="ECO:0000313" key="2">
    <source>
        <dbReference type="Proteomes" id="UP000184300"/>
    </source>
</evidence>
<dbReference type="VEuPathDB" id="FungiDB:ASPGLDRAFT_55365"/>
<protein>
    <submittedName>
        <fullName evidence="1">Uncharacterized protein</fullName>
    </submittedName>
</protein>